<dbReference type="RefSeq" id="WP_155478522.1">
    <property type="nucleotide sequence ID" value="NZ_WNKV01000002.1"/>
</dbReference>
<dbReference type="InterPro" id="IPR021251">
    <property type="entry name" value="DUF2793"/>
</dbReference>
<name>A0A9X4XKF8_9BRAD</name>
<evidence type="ECO:0000313" key="1">
    <source>
        <dbReference type="EMBL" id="MTW15179.1"/>
    </source>
</evidence>
<organism evidence="1 2">
    <name type="scientific">Rhodoplanes serenus</name>
    <dbReference type="NCBI Taxonomy" id="200615"/>
    <lineage>
        <taxon>Bacteria</taxon>
        <taxon>Pseudomonadati</taxon>
        <taxon>Pseudomonadota</taxon>
        <taxon>Alphaproteobacteria</taxon>
        <taxon>Hyphomicrobiales</taxon>
        <taxon>Nitrobacteraceae</taxon>
        <taxon>Rhodoplanes</taxon>
    </lineage>
</organism>
<evidence type="ECO:0000313" key="2">
    <source>
        <dbReference type="Proteomes" id="UP000438991"/>
    </source>
</evidence>
<gene>
    <name evidence="1" type="ORF">GJ689_03040</name>
</gene>
<dbReference type="SUPFAM" id="SSF49842">
    <property type="entry name" value="TNF-like"/>
    <property type="match status" value="1"/>
</dbReference>
<dbReference type="EMBL" id="WNKV01000002">
    <property type="protein sequence ID" value="MTW15179.1"/>
    <property type="molecule type" value="Genomic_DNA"/>
</dbReference>
<accession>A0A9X4XKF8</accession>
<dbReference type="Proteomes" id="UP000438991">
    <property type="component" value="Unassembled WGS sequence"/>
</dbReference>
<dbReference type="Gene3D" id="2.60.120.40">
    <property type="match status" value="1"/>
</dbReference>
<reference evidence="1 2" key="1">
    <citation type="submission" date="2019-11" db="EMBL/GenBank/DDBJ databases">
        <title>Whole-genome sequence of Rhodoplanes serenus DSM 18633, type strain.</title>
        <authorList>
            <person name="Kyndt J.A."/>
            <person name="Meyer T.E."/>
        </authorList>
    </citation>
    <scope>NUCLEOTIDE SEQUENCE [LARGE SCALE GENOMIC DNA]</scope>
    <source>
        <strain evidence="1 2">DSM 18633</strain>
    </source>
</reference>
<sequence>MTDTPHLGLPTLAAAQAQKHITHNEALHRLDALVMLAVADRDLAAPPAAPAEGDRYLVPTGAAGDFAGRAGQIAHRTDGGWDFYAPRPGWLCWVADEGVLLAWTGAVWRPVVETGLTGAALQNLGRVGIGTSADAANPLAVKADGVLLSHNDVTPGSGHIRIAVNKAAPGRDAAFVFQDSWSARALFGLLGEDDFTIKVSPDGSAFKTAVVVDKDDGAVHHSEGSKFSAYLNFGQDYAAGAWRDLLFNNFRHNDQADAALAANVLTFTAPTAGYYLFGLSATYEAGSGPTKMQVGIAVGAAQPTPDTIGTTGDATVVSGETQCRATALLKLAAGDTVRPKIFFTGANGRVLANENTFWGVRIA</sequence>
<proteinExistence type="predicted"/>
<comment type="caution">
    <text evidence="1">The sequence shown here is derived from an EMBL/GenBank/DDBJ whole genome shotgun (WGS) entry which is preliminary data.</text>
</comment>
<protein>
    <submittedName>
        <fullName evidence="1">DUF2793 domain-containing protein</fullName>
    </submittedName>
</protein>
<dbReference type="Pfam" id="PF10983">
    <property type="entry name" value="DUF2793"/>
    <property type="match status" value="1"/>
</dbReference>
<dbReference type="InterPro" id="IPR008983">
    <property type="entry name" value="Tumour_necrosis_fac-like_dom"/>
</dbReference>
<dbReference type="AlphaFoldDB" id="A0A9X4XKF8"/>